<dbReference type="InterPro" id="IPR016071">
    <property type="entry name" value="Staphylococal_nuclease_OB-fold"/>
</dbReference>
<dbReference type="InterPro" id="IPR002071">
    <property type="entry name" value="Thermonucl_AS"/>
</dbReference>
<dbReference type="PROSITE" id="PS01284">
    <property type="entry name" value="TNASE_2"/>
    <property type="match status" value="1"/>
</dbReference>
<dbReference type="PANTHER" id="PTHR30547:SF5">
    <property type="entry name" value="NUCLEASE YHCG-RELATED"/>
    <property type="match status" value="1"/>
</dbReference>
<dbReference type="GO" id="GO:0004518">
    <property type="term" value="F:nuclease activity"/>
    <property type="evidence" value="ECO:0007669"/>
    <property type="project" value="InterPro"/>
</dbReference>
<dbReference type="Gene3D" id="2.40.50.90">
    <property type="match status" value="1"/>
</dbReference>
<feature type="domain" description="TNase-like" evidence="1">
    <location>
        <begin position="227"/>
        <end position="332"/>
    </location>
</feature>
<name>A0A2H0LRB4_9BACT</name>
<evidence type="ECO:0000259" key="1">
    <source>
        <dbReference type="PROSITE" id="PS50830"/>
    </source>
</evidence>
<evidence type="ECO:0000313" key="3">
    <source>
        <dbReference type="Proteomes" id="UP000230859"/>
    </source>
</evidence>
<comment type="caution">
    <text evidence="2">The sequence shown here is derived from an EMBL/GenBank/DDBJ whole genome shotgun (WGS) entry which is preliminary data.</text>
</comment>
<proteinExistence type="predicted"/>
<dbReference type="InterPro" id="IPR041527">
    <property type="entry name" value="YhcG_N"/>
</dbReference>
<dbReference type="Proteomes" id="UP000230859">
    <property type="component" value="Unassembled WGS sequence"/>
</dbReference>
<dbReference type="Pfam" id="PF00565">
    <property type="entry name" value="SNase"/>
    <property type="match status" value="1"/>
</dbReference>
<dbReference type="Pfam" id="PF17761">
    <property type="entry name" value="DUF1016_N"/>
    <property type="match status" value="1"/>
</dbReference>
<dbReference type="InterPro" id="IPR035437">
    <property type="entry name" value="SNase_OB-fold_sf"/>
</dbReference>
<sequence length="332" mass="37545">MKTPALNRYRLLVTDIVRIAQGARQAQVTAYWEIGRRIVQVEQAGNVRATHGTGLLKKLSNDLTKDLGKGFSVHNLQRMRTFYLSNPKYSTSSILDWSHYVELMPVRDQAKRKQLENIIVREDLSIKALRRLVKAEVRRKKVIHPTAPPELLTPVRGTLYTYRILTPKAAQPAEAGLLLIDLGFACSRDADEFTRKRFKAGDVIQSVKTASGSYQLQKKDVTSDALYTYQATVEKVVDGDTLLVIVDLGFNTRTRQYLRLRGIDAPEMDTKAGKQAADFVKKRIAAVSQIILTSSRSDKYGRYLADIFFIDSQGREVYLNNLLLETAHAVRM</sequence>
<reference evidence="2 3" key="1">
    <citation type="submission" date="2017-09" db="EMBL/GenBank/DDBJ databases">
        <title>Depth-based differentiation of microbial function through sediment-hosted aquifers and enrichment of novel symbionts in the deep terrestrial subsurface.</title>
        <authorList>
            <person name="Probst A.J."/>
            <person name="Ladd B."/>
            <person name="Jarett J.K."/>
            <person name="Geller-Mcgrath D.E."/>
            <person name="Sieber C.M."/>
            <person name="Emerson J.B."/>
            <person name="Anantharaman K."/>
            <person name="Thomas B.C."/>
            <person name="Malmstrom R."/>
            <person name="Stieglmeier M."/>
            <person name="Klingl A."/>
            <person name="Woyke T."/>
            <person name="Ryan C.M."/>
            <person name="Banfield J.F."/>
        </authorList>
    </citation>
    <scope>NUCLEOTIDE SEQUENCE [LARGE SCALE GENOMIC DNA]</scope>
    <source>
        <strain evidence="2">CG11_big_fil_rev_8_21_14_0_20_45_26</strain>
    </source>
</reference>
<dbReference type="PROSITE" id="PS50830">
    <property type="entry name" value="TNASE_3"/>
    <property type="match status" value="1"/>
</dbReference>
<dbReference type="PANTHER" id="PTHR30547">
    <property type="entry name" value="UNCHARACTERIZED PROTEIN YHCG-RELATED"/>
    <property type="match status" value="1"/>
</dbReference>
<dbReference type="AlphaFoldDB" id="A0A2H0LRB4"/>
<protein>
    <recommendedName>
        <fullName evidence="1">TNase-like domain-containing protein</fullName>
    </recommendedName>
</protein>
<dbReference type="SUPFAM" id="SSF50199">
    <property type="entry name" value="Staphylococcal nuclease"/>
    <property type="match status" value="1"/>
</dbReference>
<dbReference type="InterPro" id="IPR053148">
    <property type="entry name" value="PD-DEXK-like_domain"/>
</dbReference>
<gene>
    <name evidence="2" type="ORF">COV74_02825</name>
</gene>
<dbReference type="EMBL" id="PCVY01000024">
    <property type="protein sequence ID" value="PIQ86918.1"/>
    <property type="molecule type" value="Genomic_DNA"/>
</dbReference>
<organism evidence="2 3">
    <name type="scientific">Candidatus Abzuiibacterium crystallinum</name>
    <dbReference type="NCBI Taxonomy" id="1974748"/>
    <lineage>
        <taxon>Bacteria</taxon>
        <taxon>Pseudomonadati</taxon>
        <taxon>Candidatus Omnitrophota</taxon>
        <taxon>Candidatus Abzuiibacterium</taxon>
    </lineage>
</organism>
<dbReference type="GO" id="GO:0003676">
    <property type="term" value="F:nucleic acid binding"/>
    <property type="evidence" value="ECO:0007669"/>
    <property type="project" value="InterPro"/>
</dbReference>
<evidence type="ECO:0000313" key="2">
    <source>
        <dbReference type="EMBL" id="PIQ86918.1"/>
    </source>
</evidence>
<accession>A0A2H0LRB4</accession>